<comment type="caution">
    <text evidence="1">The sequence shown here is derived from an EMBL/GenBank/DDBJ whole genome shotgun (WGS) entry which is preliminary data.</text>
</comment>
<sequence>MFWESNSMQARIKWVQDAMFLGESGSGHSVVMDGPEDHGGRNMGVRPMEMLLMGLGGCTSFDVMSILKKSRQDVVDCVAELRAERADAVPSVFTKIHVHFVVKGRQLKEAQVKRAVALSAEKYCSASIMLEHAGVEITHDYEIVELD</sequence>
<dbReference type="InterPro" id="IPR003718">
    <property type="entry name" value="OsmC/Ohr_fam"/>
</dbReference>
<dbReference type="Pfam" id="PF02566">
    <property type="entry name" value="OsmC"/>
    <property type="match status" value="1"/>
</dbReference>
<keyword evidence="2" id="KW-1185">Reference proteome</keyword>
<dbReference type="SUPFAM" id="SSF82784">
    <property type="entry name" value="OsmC-like"/>
    <property type="match status" value="1"/>
</dbReference>
<dbReference type="Proteomes" id="UP000004263">
    <property type="component" value="Unassembled WGS sequence"/>
</dbReference>
<name>Q1N3K7_9GAMM</name>
<proteinExistence type="predicted"/>
<gene>
    <name evidence="1" type="ORF">RED65_12379</name>
</gene>
<dbReference type="InterPro" id="IPR015946">
    <property type="entry name" value="KH_dom-like_a/b"/>
</dbReference>
<evidence type="ECO:0000313" key="2">
    <source>
        <dbReference type="Proteomes" id="UP000004263"/>
    </source>
</evidence>
<dbReference type="Gene3D" id="3.30.300.20">
    <property type="match status" value="1"/>
</dbReference>
<dbReference type="PANTHER" id="PTHR34352">
    <property type="entry name" value="PROTEIN YHFA"/>
    <property type="match status" value="1"/>
</dbReference>
<dbReference type="NCBIfam" id="NF008009">
    <property type="entry name" value="PRK10738.1"/>
    <property type="match status" value="1"/>
</dbReference>
<dbReference type="PANTHER" id="PTHR34352:SF1">
    <property type="entry name" value="PROTEIN YHFA"/>
    <property type="match status" value="1"/>
</dbReference>
<reference evidence="1 2" key="1">
    <citation type="submission" date="2006-03" db="EMBL/GenBank/DDBJ databases">
        <authorList>
            <person name="Pinhassi J."/>
            <person name="Pedros-Alio C."/>
            <person name="Ferriera S."/>
            <person name="Johnson J."/>
            <person name="Kravitz S."/>
            <person name="Halpern A."/>
            <person name="Remington K."/>
            <person name="Beeson K."/>
            <person name="Tran B."/>
            <person name="Rogers Y.-H."/>
            <person name="Friedman R."/>
            <person name="Venter J.C."/>
        </authorList>
    </citation>
    <scope>NUCLEOTIDE SEQUENCE [LARGE SCALE GENOMIC DNA]</scope>
    <source>
        <strain evidence="1 2">RED65</strain>
    </source>
</reference>
<dbReference type="HOGENOM" id="CLU_114057_1_2_6"/>
<dbReference type="EMBL" id="AAQH01000004">
    <property type="protein sequence ID" value="EAT12867.1"/>
    <property type="molecule type" value="Genomic_DNA"/>
</dbReference>
<dbReference type="Gene3D" id="2.20.25.10">
    <property type="match status" value="1"/>
</dbReference>
<dbReference type="STRING" id="207949.RED65_12379"/>
<dbReference type="InterPro" id="IPR036102">
    <property type="entry name" value="OsmC/Ohrsf"/>
</dbReference>
<evidence type="ECO:0008006" key="3">
    <source>
        <dbReference type="Google" id="ProtNLM"/>
    </source>
</evidence>
<organism evidence="1 2">
    <name type="scientific">Bermanella marisrubri</name>
    <dbReference type="NCBI Taxonomy" id="207949"/>
    <lineage>
        <taxon>Bacteria</taxon>
        <taxon>Pseudomonadati</taxon>
        <taxon>Pseudomonadota</taxon>
        <taxon>Gammaproteobacteria</taxon>
        <taxon>Oceanospirillales</taxon>
        <taxon>Oceanospirillaceae</taxon>
        <taxon>Bermanella</taxon>
    </lineage>
</organism>
<dbReference type="AlphaFoldDB" id="Q1N3K7"/>
<accession>Q1N3K7</accession>
<protein>
    <recommendedName>
        <fullName evidence="3">OsmC-like protein</fullName>
    </recommendedName>
</protein>
<evidence type="ECO:0000313" key="1">
    <source>
        <dbReference type="EMBL" id="EAT12867.1"/>
    </source>
</evidence>